<keyword evidence="1" id="KW-0812">Transmembrane</keyword>
<evidence type="ECO:0000256" key="1">
    <source>
        <dbReference type="SAM" id="Phobius"/>
    </source>
</evidence>
<evidence type="ECO:0008006" key="4">
    <source>
        <dbReference type="Google" id="ProtNLM"/>
    </source>
</evidence>
<dbReference type="OrthoDB" id="282780at2"/>
<keyword evidence="3" id="KW-1185">Reference proteome</keyword>
<evidence type="ECO:0000313" key="3">
    <source>
        <dbReference type="Proteomes" id="UP000231701"/>
    </source>
</evidence>
<protein>
    <recommendedName>
        <fullName evidence="4">Elongation factor-1 alpha</fullName>
    </recommendedName>
</protein>
<feature type="transmembrane region" description="Helical" evidence="1">
    <location>
        <begin position="208"/>
        <end position="232"/>
    </location>
</feature>
<feature type="transmembrane region" description="Helical" evidence="1">
    <location>
        <begin position="20"/>
        <end position="38"/>
    </location>
</feature>
<dbReference type="Proteomes" id="UP000231701">
    <property type="component" value="Chromosome"/>
</dbReference>
<organism evidence="2 3">
    <name type="scientific">Mariprofundus aestuarium</name>
    <dbReference type="NCBI Taxonomy" id="1921086"/>
    <lineage>
        <taxon>Bacteria</taxon>
        <taxon>Pseudomonadati</taxon>
        <taxon>Pseudomonadota</taxon>
        <taxon>Candidatius Mariprofundia</taxon>
        <taxon>Mariprofundales</taxon>
        <taxon>Mariprofundaceae</taxon>
        <taxon>Mariprofundus</taxon>
    </lineage>
</organism>
<proteinExistence type="predicted"/>
<accession>A0A2K8L424</accession>
<dbReference type="EMBL" id="CP018799">
    <property type="protein sequence ID" value="ATX79714.1"/>
    <property type="molecule type" value="Genomic_DNA"/>
</dbReference>
<dbReference type="AlphaFoldDB" id="A0A2K8L424"/>
<feature type="transmembrane region" description="Helical" evidence="1">
    <location>
        <begin position="155"/>
        <end position="174"/>
    </location>
</feature>
<keyword evidence="1" id="KW-1133">Transmembrane helix</keyword>
<keyword evidence="1" id="KW-0472">Membrane</keyword>
<dbReference type="KEGG" id="maes:Ga0123461_1297"/>
<sequence>MPHYRRFSDASVSEKILDTMFLITIGLGYLFALGHTFFSHEGRDGKAGLSVEDVKIAYYGQHQQTRLGAALNGPMAGNLESEEQKQVIVDWIERGTGKTEFEVNVAPILNSNCIACHSVQAEMGLPPLTSYDEVIKLTHADTGASVQSLVRVSHIHLFGIAFILFFVGRIFILCEMPVMTKRITVAVPFLAILIDILSWYITKFIPGFAFVVVIAGGLMGISLTIQILVSLYQMWLYKPKVEPIEM</sequence>
<name>A0A2K8L424_MARES</name>
<reference evidence="2 3" key="1">
    <citation type="submission" date="2016-12" db="EMBL/GenBank/DDBJ databases">
        <title>Isolation and genomic insights into novel planktonic Zetaproteobacteria from stratified waters of the Chesapeake Bay.</title>
        <authorList>
            <person name="McAllister S.M."/>
            <person name="Kato S."/>
            <person name="Chan C.S."/>
            <person name="Chiu B.K."/>
            <person name="Field E.K."/>
        </authorList>
    </citation>
    <scope>NUCLEOTIDE SEQUENCE [LARGE SCALE GENOMIC DNA]</scope>
    <source>
        <strain evidence="2 3">CP-5</strain>
    </source>
</reference>
<dbReference type="RefSeq" id="WP_100277577.1">
    <property type="nucleotide sequence ID" value="NZ_CP018799.1"/>
</dbReference>
<gene>
    <name evidence="2" type="ORF">Ga0123461_1297</name>
</gene>
<evidence type="ECO:0000313" key="2">
    <source>
        <dbReference type="EMBL" id="ATX79714.1"/>
    </source>
</evidence>
<feature type="transmembrane region" description="Helical" evidence="1">
    <location>
        <begin position="183"/>
        <end position="202"/>
    </location>
</feature>